<evidence type="ECO:0000256" key="1">
    <source>
        <dbReference type="ARBA" id="ARBA00005564"/>
    </source>
</evidence>
<evidence type="ECO:0000313" key="4">
    <source>
        <dbReference type="Proteomes" id="UP000503144"/>
    </source>
</evidence>
<name>A0ABX6LET6_9BACT</name>
<dbReference type="Gene3D" id="2.130.10.10">
    <property type="entry name" value="YVTN repeat-like/Quinoprotein amine dehydrogenase"/>
    <property type="match status" value="1"/>
</dbReference>
<organism evidence="3 4">
    <name type="scientific">Chitinophaga oryzae</name>
    <dbReference type="NCBI Taxonomy" id="2725414"/>
    <lineage>
        <taxon>Bacteria</taxon>
        <taxon>Pseudomonadati</taxon>
        <taxon>Bacteroidota</taxon>
        <taxon>Chitinophagia</taxon>
        <taxon>Chitinophagales</taxon>
        <taxon>Chitinophagaceae</taxon>
        <taxon>Chitinophaga</taxon>
    </lineage>
</organism>
<evidence type="ECO:0000256" key="2">
    <source>
        <dbReference type="ARBA" id="ARBA00022526"/>
    </source>
</evidence>
<dbReference type="SUPFAM" id="SSF51004">
    <property type="entry name" value="C-terminal (heme d1) domain of cytochrome cd1-nitrite reductase"/>
    <property type="match status" value="1"/>
</dbReference>
<proteinExistence type="inferred from homology"/>
<sequence>MISGDALIVLQTVTRYPFTLKRIHPLRKKFLLLSLLPLGVSQLLFAQRYYLFVGSYNQDKSKAGIYIYRFNPGDGTVQAASAVSQVLNPAYLVPSADGHYLYACTEAQTPGAGSVTSYSFNPETGEAVWRSSQPAGGENPVYITEHNSRRWLAVANYTGGCAAVLPVKDGYIGKAAQVLVFRDSSLTDRQRSSHVHSAVLDPTHRFLLLPDLGADKIRCFSFDADNAQPLQPATPPFTATVPGSGPRHFTFHPRLPLAYCIEELSGMVSVYRYGNGRLDSLQRITAHYTRRKGDNYGGADIHTSPDGRFLYVSTRMDENIIVTYAIDPVSGLLRKIAHQSAGGNHPRNFVIDPTGRYLLVANQMSNNIVVFERNVQTGLLKRTGTELTMPAPSCLQIKAY</sequence>
<dbReference type="PANTHER" id="PTHR30344:SF1">
    <property type="entry name" value="6-PHOSPHOGLUCONOLACTONASE"/>
    <property type="match status" value="1"/>
</dbReference>
<comment type="similarity">
    <text evidence="1">Belongs to the cycloisomerase 2 family.</text>
</comment>
<keyword evidence="2" id="KW-0119">Carbohydrate metabolism</keyword>
<dbReference type="Proteomes" id="UP000503144">
    <property type="component" value="Chromosome"/>
</dbReference>
<reference evidence="3" key="1">
    <citation type="submission" date="2020-09" db="EMBL/GenBank/DDBJ databases">
        <authorList>
            <person name="Kittiwongwattana C."/>
        </authorList>
    </citation>
    <scope>NUCLEOTIDE SEQUENCE</scope>
    <source>
        <strain evidence="3">1303</strain>
    </source>
</reference>
<protein>
    <submittedName>
        <fullName evidence="3">Lactonase family protein</fullName>
    </submittedName>
</protein>
<accession>A0ABX6LET6</accession>
<dbReference type="InterPro" id="IPR015943">
    <property type="entry name" value="WD40/YVTN_repeat-like_dom_sf"/>
</dbReference>
<keyword evidence="4" id="KW-1185">Reference proteome</keyword>
<dbReference type="EMBL" id="CP051204">
    <property type="protein sequence ID" value="QJB38562.1"/>
    <property type="molecule type" value="Genomic_DNA"/>
</dbReference>
<dbReference type="PANTHER" id="PTHR30344">
    <property type="entry name" value="6-PHOSPHOGLUCONOLACTONASE-RELATED"/>
    <property type="match status" value="1"/>
</dbReference>
<keyword evidence="2" id="KW-0313">Glucose metabolism</keyword>
<dbReference type="Pfam" id="PF10282">
    <property type="entry name" value="Lactonase"/>
    <property type="match status" value="1"/>
</dbReference>
<dbReference type="InterPro" id="IPR019405">
    <property type="entry name" value="Lactonase_7-beta_prop"/>
</dbReference>
<evidence type="ECO:0000313" key="3">
    <source>
        <dbReference type="EMBL" id="QJB38562.1"/>
    </source>
</evidence>
<gene>
    <name evidence="3" type="ORF">HF324_12085</name>
</gene>
<dbReference type="InterPro" id="IPR011048">
    <property type="entry name" value="Haem_d1_sf"/>
</dbReference>
<dbReference type="InterPro" id="IPR050282">
    <property type="entry name" value="Cycloisomerase_2"/>
</dbReference>